<dbReference type="PANTHER" id="PTHR33087:SF21">
    <property type="entry name" value="OS03G0782100 PROTEIN"/>
    <property type="match status" value="1"/>
</dbReference>
<dbReference type="PANTHER" id="PTHR33087">
    <property type="entry name" value="OS07G0539200 PROTEIN"/>
    <property type="match status" value="1"/>
</dbReference>
<dbReference type="EMBL" id="CM029046">
    <property type="protein sequence ID" value="KAG2590637.1"/>
    <property type="molecule type" value="Genomic_DNA"/>
</dbReference>
<accession>A0A8T0RXG4</accession>
<protein>
    <submittedName>
        <fullName evidence="2">Uncharacterized protein</fullName>
    </submittedName>
</protein>
<evidence type="ECO:0000313" key="3">
    <source>
        <dbReference type="Proteomes" id="UP000823388"/>
    </source>
</evidence>
<sequence length="722" mass="80021">MALGDPNTRPEEETVFVPNSFDLERNSRDWERCALVPWAMHLPRGAGAQDIEDLLMDKLHLRQGEVTVFVNQPEPYLIWFENATHCDEARRRGRFTGNGIDICVRRWHSLTHALGMHIFFRLRLYLDDIPDHAWTPDIVERIIGSRCALQCINTDLVQSTDMRHIDLWAWTVNSSDIPKRVWLVFTHRPSDRSSASPSVFVVTRERELQECWQQGVRYEVFLHIGLVEDYSAAATDLPGVVANPAAFTPIRRSYVWRYGLIDGAPADARSRFPARLPQPPQVSARERDGRWGETGGKGQGGGNTRGEPRHLAGGRSYKEDGFTRPKRRNDDDDGSDDDDYAHPGRGGRGDHQSRVHKDTEEVRRERTRSPQCRDVEFWGGRHRAEQEGPQRTMSPPRTYARVNLGAFYPPLLGVEELRSKSQAEDVLLHGALDYINKAGLLADRLGIVGSPAMLSRLHADAENAAWSVPLESLIPAQRAFDRIKTSTAPTVTEVEQALRLMEIQGMVAATDAAVLAIRGPPTPNSTATSHQGDSGTTLAAQVLQGTQATQVTTSQDAAASGVVAATPSSPDDTGAGVAMATPGGAHATWEEFTIDDIFTAPTPPAVIEKPQRPQRQRRTFDMSAVRRSTRLAKKPSMPAIQRAQRNIIRKLGLSEDELRPMEEHLQDFISMFSGPLPEQIVAGMTAIFDLDVDEAENVNGALLQHAGATIEDLQEDVAAEQA</sequence>
<evidence type="ECO:0000313" key="2">
    <source>
        <dbReference type="EMBL" id="KAG2590637.1"/>
    </source>
</evidence>
<dbReference type="AlphaFoldDB" id="A0A8T0RXG4"/>
<name>A0A8T0RXG4_PANVG</name>
<gene>
    <name evidence="2" type="ORF">PVAP13_5NG420600</name>
</gene>
<evidence type="ECO:0000256" key="1">
    <source>
        <dbReference type="SAM" id="MobiDB-lite"/>
    </source>
</evidence>
<reference evidence="2" key="1">
    <citation type="submission" date="2020-05" db="EMBL/GenBank/DDBJ databases">
        <title>WGS assembly of Panicum virgatum.</title>
        <authorList>
            <person name="Lovell J.T."/>
            <person name="Jenkins J."/>
            <person name="Shu S."/>
            <person name="Juenger T.E."/>
            <person name="Schmutz J."/>
        </authorList>
    </citation>
    <scope>NUCLEOTIDE SEQUENCE</scope>
    <source>
        <strain evidence="2">AP13</strain>
    </source>
</reference>
<feature type="compositionally biased region" description="Basic and acidic residues" evidence="1">
    <location>
        <begin position="306"/>
        <end position="323"/>
    </location>
</feature>
<feature type="compositionally biased region" description="Gly residues" evidence="1">
    <location>
        <begin position="292"/>
        <end position="304"/>
    </location>
</feature>
<dbReference type="Proteomes" id="UP000823388">
    <property type="component" value="Chromosome 5N"/>
</dbReference>
<dbReference type="InterPro" id="IPR053253">
    <property type="entry name" value="Sex_diff_modulator"/>
</dbReference>
<comment type="caution">
    <text evidence="2">The sequence shown here is derived from an EMBL/GenBank/DDBJ whole genome shotgun (WGS) entry which is preliminary data.</text>
</comment>
<proteinExistence type="predicted"/>
<keyword evidence="3" id="KW-1185">Reference proteome</keyword>
<feature type="compositionally biased region" description="Basic and acidic residues" evidence="1">
    <location>
        <begin position="347"/>
        <end position="376"/>
    </location>
</feature>
<organism evidence="2 3">
    <name type="scientific">Panicum virgatum</name>
    <name type="common">Blackwell switchgrass</name>
    <dbReference type="NCBI Taxonomy" id="38727"/>
    <lineage>
        <taxon>Eukaryota</taxon>
        <taxon>Viridiplantae</taxon>
        <taxon>Streptophyta</taxon>
        <taxon>Embryophyta</taxon>
        <taxon>Tracheophyta</taxon>
        <taxon>Spermatophyta</taxon>
        <taxon>Magnoliopsida</taxon>
        <taxon>Liliopsida</taxon>
        <taxon>Poales</taxon>
        <taxon>Poaceae</taxon>
        <taxon>PACMAD clade</taxon>
        <taxon>Panicoideae</taxon>
        <taxon>Panicodae</taxon>
        <taxon>Paniceae</taxon>
        <taxon>Panicinae</taxon>
        <taxon>Panicum</taxon>
        <taxon>Panicum sect. Hiantes</taxon>
    </lineage>
</organism>
<feature type="region of interest" description="Disordered" evidence="1">
    <location>
        <begin position="270"/>
        <end position="396"/>
    </location>
</feature>